<dbReference type="InterPro" id="IPR050121">
    <property type="entry name" value="Cytochrome_P450_monoxygenase"/>
</dbReference>
<dbReference type="GO" id="GO:0005506">
    <property type="term" value="F:iron ion binding"/>
    <property type="evidence" value="ECO:0007669"/>
    <property type="project" value="InterPro"/>
</dbReference>
<keyword evidence="7" id="KW-0503">Monooxygenase</keyword>
<evidence type="ECO:0000256" key="6">
    <source>
        <dbReference type="ARBA" id="ARBA00023004"/>
    </source>
</evidence>
<dbReference type="PANTHER" id="PTHR24305:SF187">
    <property type="entry name" value="P450, PUTATIVE (EUROFUNG)-RELATED"/>
    <property type="match status" value="1"/>
</dbReference>
<dbReference type="InterPro" id="IPR002401">
    <property type="entry name" value="Cyt_P450_E_grp-I"/>
</dbReference>
<organism evidence="9 10">
    <name type="scientific">Favolaschia claudopus</name>
    <dbReference type="NCBI Taxonomy" id="2862362"/>
    <lineage>
        <taxon>Eukaryota</taxon>
        <taxon>Fungi</taxon>
        <taxon>Dikarya</taxon>
        <taxon>Basidiomycota</taxon>
        <taxon>Agaricomycotina</taxon>
        <taxon>Agaricomycetes</taxon>
        <taxon>Agaricomycetidae</taxon>
        <taxon>Agaricales</taxon>
        <taxon>Marasmiineae</taxon>
        <taxon>Mycenaceae</taxon>
        <taxon>Favolaschia</taxon>
    </lineage>
</organism>
<dbReference type="AlphaFoldDB" id="A0AAW0CTT7"/>
<dbReference type="PANTHER" id="PTHR24305">
    <property type="entry name" value="CYTOCHROME P450"/>
    <property type="match status" value="1"/>
</dbReference>
<evidence type="ECO:0000313" key="10">
    <source>
        <dbReference type="Proteomes" id="UP001362999"/>
    </source>
</evidence>
<comment type="cofactor">
    <cofactor evidence="1 8">
        <name>heme</name>
        <dbReference type="ChEBI" id="CHEBI:30413"/>
    </cofactor>
</comment>
<dbReference type="PRINTS" id="PR00385">
    <property type="entry name" value="P450"/>
</dbReference>
<feature type="binding site" description="axial binding residue" evidence="8">
    <location>
        <position position="493"/>
    </location>
    <ligand>
        <name>heme</name>
        <dbReference type="ChEBI" id="CHEBI:30413"/>
    </ligand>
    <ligandPart>
        <name>Fe</name>
        <dbReference type="ChEBI" id="CHEBI:18248"/>
    </ligandPart>
</feature>
<protein>
    <submittedName>
        <fullName evidence="9">Cytochrome P450</fullName>
    </submittedName>
</protein>
<dbReference type="Gene3D" id="1.10.630.10">
    <property type="entry name" value="Cytochrome P450"/>
    <property type="match status" value="1"/>
</dbReference>
<comment type="caution">
    <text evidence="9">The sequence shown here is derived from an EMBL/GenBank/DDBJ whole genome shotgun (WGS) entry which is preliminary data.</text>
</comment>
<comment type="pathway">
    <text evidence="2">Secondary metabolite biosynthesis.</text>
</comment>
<keyword evidence="10" id="KW-1185">Reference proteome</keyword>
<keyword evidence="4 8" id="KW-0479">Metal-binding</keyword>
<evidence type="ECO:0000313" key="9">
    <source>
        <dbReference type="EMBL" id="KAK7042191.1"/>
    </source>
</evidence>
<dbReference type="PRINTS" id="PR00463">
    <property type="entry name" value="EP450I"/>
</dbReference>
<sequence>MFSLNTVTLLSSLAAHLYFKAYEPTDLVQLIGLLVAPPVLLASLYTQLTLGEFLPRLFRSFLLYHSSLLLSILSYRISPLHPLSKYPGPIACKISKLWLAYVGSKGKLHIYVKSLHDKYGPVVRVGPNELSVIDVSLLPAIMGSNGMPKGPLWNGRTISRSGQKEEWAKEAARRNLIGARDPKNHAEARQTWNRAFSTAAIKGYEPVLRRRVTQLIEALAARKDASVDLSQWLSFFSLGGGFELMHDGDSHGHWQTLEAGMVLPTITQQIPWCLDFFLDLPAVGKEIKALAKFALNIAKKRAKDGSVHNDLFYYLIDDKRADSRPYPFPLAVSNAVVAIIAGVDTTATVLSNTFFFLITHPESYKRLQRELDEAFPLGSKEPTDSALLASLPYLNAVIKESSRVFPPVPTSLQRAPTPGSGGRLLSDGFFIPEGTSITVPPYTLHRQPEYFSPSPEQFIPERWLDESQDGTKGEKYIVNTNAYIPFSTGPANCAARNLAMLELRMVLASILQRFELRFADGYDTQQWEADLKDYFVLQKGRLPVVLIARVRV</sequence>
<dbReference type="GO" id="GO:0016705">
    <property type="term" value="F:oxidoreductase activity, acting on paired donors, with incorporation or reduction of molecular oxygen"/>
    <property type="evidence" value="ECO:0007669"/>
    <property type="project" value="InterPro"/>
</dbReference>
<evidence type="ECO:0000256" key="4">
    <source>
        <dbReference type="ARBA" id="ARBA00022723"/>
    </source>
</evidence>
<evidence type="ECO:0000256" key="7">
    <source>
        <dbReference type="ARBA" id="ARBA00023033"/>
    </source>
</evidence>
<accession>A0AAW0CTT7</accession>
<evidence type="ECO:0000256" key="8">
    <source>
        <dbReference type="PIRSR" id="PIRSR602401-1"/>
    </source>
</evidence>
<keyword evidence="5" id="KW-0560">Oxidoreductase</keyword>
<comment type="similarity">
    <text evidence="3">Belongs to the cytochrome P450 family.</text>
</comment>
<dbReference type="InterPro" id="IPR001128">
    <property type="entry name" value="Cyt_P450"/>
</dbReference>
<dbReference type="CDD" id="cd11061">
    <property type="entry name" value="CYP67-like"/>
    <property type="match status" value="1"/>
</dbReference>
<name>A0AAW0CTT7_9AGAR</name>
<evidence type="ECO:0000256" key="2">
    <source>
        <dbReference type="ARBA" id="ARBA00005179"/>
    </source>
</evidence>
<gene>
    <name evidence="9" type="ORF">R3P38DRAFT_2889038</name>
</gene>
<dbReference type="Proteomes" id="UP001362999">
    <property type="component" value="Unassembled WGS sequence"/>
</dbReference>
<evidence type="ECO:0000256" key="3">
    <source>
        <dbReference type="ARBA" id="ARBA00010617"/>
    </source>
</evidence>
<dbReference type="Pfam" id="PF00067">
    <property type="entry name" value="p450"/>
    <property type="match status" value="2"/>
</dbReference>
<keyword evidence="6 8" id="KW-0408">Iron</keyword>
<evidence type="ECO:0000256" key="1">
    <source>
        <dbReference type="ARBA" id="ARBA00001971"/>
    </source>
</evidence>
<keyword evidence="8" id="KW-0349">Heme</keyword>
<dbReference type="GO" id="GO:0004497">
    <property type="term" value="F:monooxygenase activity"/>
    <property type="evidence" value="ECO:0007669"/>
    <property type="project" value="UniProtKB-KW"/>
</dbReference>
<dbReference type="InterPro" id="IPR036396">
    <property type="entry name" value="Cyt_P450_sf"/>
</dbReference>
<dbReference type="SUPFAM" id="SSF48264">
    <property type="entry name" value="Cytochrome P450"/>
    <property type="match status" value="1"/>
</dbReference>
<reference evidence="9 10" key="1">
    <citation type="journal article" date="2024" name="J Genomics">
        <title>Draft genome sequencing and assembly of Favolaschia claudopus CIRM-BRFM 2984 isolated from oak limbs.</title>
        <authorList>
            <person name="Navarro D."/>
            <person name="Drula E."/>
            <person name="Chaduli D."/>
            <person name="Cazenave R."/>
            <person name="Ahrendt S."/>
            <person name="Wang J."/>
            <person name="Lipzen A."/>
            <person name="Daum C."/>
            <person name="Barry K."/>
            <person name="Grigoriev I.V."/>
            <person name="Favel A."/>
            <person name="Rosso M.N."/>
            <person name="Martin F."/>
        </authorList>
    </citation>
    <scope>NUCLEOTIDE SEQUENCE [LARGE SCALE GENOMIC DNA]</scope>
    <source>
        <strain evidence="9 10">CIRM-BRFM 2984</strain>
    </source>
</reference>
<dbReference type="GO" id="GO:0020037">
    <property type="term" value="F:heme binding"/>
    <property type="evidence" value="ECO:0007669"/>
    <property type="project" value="InterPro"/>
</dbReference>
<dbReference type="EMBL" id="JAWWNJ010000013">
    <property type="protein sequence ID" value="KAK7042191.1"/>
    <property type="molecule type" value="Genomic_DNA"/>
</dbReference>
<evidence type="ECO:0000256" key="5">
    <source>
        <dbReference type="ARBA" id="ARBA00023002"/>
    </source>
</evidence>
<proteinExistence type="inferred from homology"/>